<name>A0AA43QV54_9LECA</name>
<organism evidence="1 2">
    <name type="scientific">Ramalina farinacea</name>
    <dbReference type="NCBI Taxonomy" id="258253"/>
    <lineage>
        <taxon>Eukaryota</taxon>
        <taxon>Fungi</taxon>
        <taxon>Dikarya</taxon>
        <taxon>Ascomycota</taxon>
        <taxon>Pezizomycotina</taxon>
        <taxon>Lecanoromycetes</taxon>
        <taxon>OSLEUM clade</taxon>
        <taxon>Lecanoromycetidae</taxon>
        <taxon>Lecanorales</taxon>
        <taxon>Lecanorineae</taxon>
        <taxon>Ramalinaceae</taxon>
        <taxon>Ramalina</taxon>
    </lineage>
</organism>
<protein>
    <submittedName>
        <fullName evidence="1">Uncharacterized protein</fullName>
    </submittedName>
</protein>
<comment type="caution">
    <text evidence="1">The sequence shown here is derived from an EMBL/GenBank/DDBJ whole genome shotgun (WGS) entry which is preliminary data.</text>
</comment>
<evidence type="ECO:0000313" key="2">
    <source>
        <dbReference type="Proteomes" id="UP001161017"/>
    </source>
</evidence>
<proteinExistence type="predicted"/>
<dbReference type="AlphaFoldDB" id="A0AA43QV54"/>
<keyword evidence="2" id="KW-1185">Reference proteome</keyword>
<dbReference type="Proteomes" id="UP001161017">
    <property type="component" value="Unassembled WGS sequence"/>
</dbReference>
<reference evidence="1" key="1">
    <citation type="journal article" date="2023" name="Genome Biol. Evol.">
        <title>First Whole Genome Sequence and Flow Cytometry Genome Size Data for the Lichen-Forming Fungus Ramalina farinacea (Ascomycota).</title>
        <authorList>
            <person name="Llewellyn T."/>
            <person name="Mian S."/>
            <person name="Hill R."/>
            <person name="Leitch I.J."/>
            <person name="Gaya E."/>
        </authorList>
    </citation>
    <scope>NUCLEOTIDE SEQUENCE</scope>
    <source>
        <strain evidence="1">LIQ254RAFAR</strain>
    </source>
</reference>
<sequence length="160" mass="17104">MAYINITGVSIHGQAWSNASGYYQGSSAYGLQEALSIGGSSAFDGLEDVAEISGFHTIHNCLLVPNLAFANLTPANEAFLEGRYALGPSLNTTAKNVVYQVNGKLFLITLSGCHIPKNFTSNFTTDWPDVYYNFKNSSDLLDEICQNVPSVVNADLGGIG</sequence>
<accession>A0AA43QV54</accession>
<dbReference type="EMBL" id="JAPUFD010000018">
    <property type="protein sequence ID" value="MDI1492279.1"/>
    <property type="molecule type" value="Genomic_DNA"/>
</dbReference>
<gene>
    <name evidence="1" type="ORF">OHK93_003491</name>
</gene>
<evidence type="ECO:0000313" key="1">
    <source>
        <dbReference type="EMBL" id="MDI1492279.1"/>
    </source>
</evidence>